<sequence>MERAEILGVGTELLYGETLDTNTAEIARSLKPYALKVERTLRVADEVAPLAREVEEAFARARLVVLSGGLGPTPDDVTREAVALALGEPLELDEAVLGEIEAFFRARGRTMPEANRKQAMRIPSATWLKNPRGTAPGWWVRKGGKDLVLLPGPPPEWRPMWQEVLPRLGLPRRPYAERVLKTWGIGESEIVERLGPLFVRGEEVEVGTYPKVHGVEVVVRGREDRVAELAERIKKKLLKEVWGEGEMTLAEAVKRRMEREGATLSTMESLTGGLLGAEITRVPGASRFYLGGVVSYSVGAKARFGVPQDLLSRTVSAETARAMAEAARSLFGSTYALATTGVAGPDPLEGEPPGTVYVALAGPTGAEVRRYRFPGDRETVRLRSVYAALALLVT</sequence>
<evidence type="ECO:0000256" key="1">
    <source>
        <dbReference type="HAMAP-Rule" id="MF_00226"/>
    </source>
</evidence>
<dbReference type="PANTHER" id="PTHR13939">
    <property type="entry name" value="NICOTINAMIDE-NUCLEOTIDE AMIDOHYDROLASE PNCC"/>
    <property type="match status" value="1"/>
</dbReference>
<dbReference type="Pfam" id="PF00994">
    <property type="entry name" value="MoCF_biosynth"/>
    <property type="match status" value="1"/>
</dbReference>
<dbReference type="Gene3D" id="3.30.70.2860">
    <property type="match status" value="1"/>
</dbReference>
<dbReference type="InterPro" id="IPR008136">
    <property type="entry name" value="CinA_C"/>
</dbReference>
<protein>
    <recommendedName>
        <fullName evidence="1">CinA-like protein</fullName>
    </recommendedName>
</protein>
<dbReference type="InterPro" id="IPR001453">
    <property type="entry name" value="MoaB/Mog_dom"/>
</dbReference>
<dbReference type="Pfam" id="PF02464">
    <property type="entry name" value="CinA"/>
    <property type="match status" value="1"/>
</dbReference>
<reference evidence="3" key="1">
    <citation type="submission" date="2021-07" db="EMBL/GenBank/DDBJ databases">
        <title>Complete genome sequences of four Thermus thermophilus strains isolated from Arima Hot Spring in Japan.</title>
        <authorList>
            <person name="Tomariguchi N."/>
            <person name="Ueno Y."/>
            <person name="Miyazaki K."/>
        </authorList>
    </citation>
    <scope>NUCLEOTIDE SEQUENCE</scope>
    <source>
        <strain evidence="3">AA1-1</strain>
    </source>
</reference>
<dbReference type="NCBIfam" id="TIGR00200">
    <property type="entry name" value="cinA_nterm"/>
    <property type="match status" value="1"/>
</dbReference>
<dbReference type="SUPFAM" id="SSF142433">
    <property type="entry name" value="CinA-like"/>
    <property type="match status" value="1"/>
</dbReference>
<dbReference type="Pfam" id="PF18146">
    <property type="entry name" value="CinA_KH"/>
    <property type="match status" value="1"/>
</dbReference>
<dbReference type="InterPro" id="IPR008135">
    <property type="entry name" value="Competence-induced_CinA"/>
</dbReference>
<dbReference type="InterPro" id="IPR050101">
    <property type="entry name" value="CinA"/>
</dbReference>
<dbReference type="InterPro" id="IPR041424">
    <property type="entry name" value="CinA_KH"/>
</dbReference>
<dbReference type="SUPFAM" id="SSF53218">
    <property type="entry name" value="Molybdenum cofactor biosynthesis proteins"/>
    <property type="match status" value="1"/>
</dbReference>
<dbReference type="InterPro" id="IPR036425">
    <property type="entry name" value="MoaB/Mog-like_dom_sf"/>
</dbReference>
<organism evidence="3 4">
    <name type="scientific">Thermus thermophilus</name>
    <dbReference type="NCBI Taxonomy" id="274"/>
    <lineage>
        <taxon>Bacteria</taxon>
        <taxon>Thermotogati</taxon>
        <taxon>Deinococcota</taxon>
        <taxon>Deinococci</taxon>
        <taxon>Thermales</taxon>
        <taxon>Thermaceae</taxon>
        <taxon>Thermus</taxon>
    </lineage>
</organism>
<dbReference type="PIRSF" id="PIRSF006728">
    <property type="entry name" value="CinA"/>
    <property type="match status" value="1"/>
</dbReference>
<dbReference type="Gene3D" id="3.90.950.20">
    <property type="entry name" value="CinA-like"/>
    <property type="match status" value="1"/>
</dbReference>
<proteinExistence type="inferred from homology"/>
<gene>
    <name evidence="3" type="ORF">TthAA11_19510</name>
</gene>
<dbReference type="SMART" id="SM00852">
    <property type="entry name" value="MoCF_biosynth"/>
    <property type="match status" value="1"/>
</dbReference>
<accession>A0AAD1KVU6</accession>
<dbReference type="Proteomes" id="UP000825379">
    <property type="component" value="Chromosome"/>
</dbReference>
<dbReference type="HAMAP" id="MF_00226_B">
    <property type="entry name" value="CinA_B"/>
    <property type="match status" value="1"/>
</dbReference>
<dbReference type="NCBIfam" id="TIGR00199">
    <property type="entry name" value="PncC_domain"/>
    <property type="match status" value="1"/>
</dbReference>
<evidence type="ECO:0000259" key="2">
    <source>
        <dbReference type="SMART" id="SM00852"/>
    </source>
</evidence>
<dbReference type="Gene3D" id="3.40.980.10">
    <property type="entry name" value="MoaB/Mog-like domain"/>
    <property type="match status" value="1"/>
</dbReference>
<comment type="similarity">
    <text evidence="1">Belongs to the CinA family.</text>
</comment>
<dbReference type="EMBL" id="AP024926">
    <property type="protein sequence ID" value="BCZ87769.1"/>
    <property type="molecule type" value="Genomic_DNA"/>
</dbReference>
<dbReference type="AlphaFoldDB" id="A0AAD1KVU6"/>
<name>A0AAD1KVU6_THETH</name>
<dbReference type="CDD" id="cd00885">
    <property type="entry name" value="cinA"/>
    <property type="match status" value="1"/>
</dbReference>
<dbReference type="InterPro" id="IPR036653">
    <property type="entry name" value="CinA-like_C"/>
</dbReference>
<feature type="domain" description="MoaB/Mog" evidence="2">
    <location>
        <begin position="5"/>
        <end position="172"/>
    </location>
</feature>
<dbReference type="PANTHER" id="PTHR13939:SF0">
    <property type="entry name" value="NMN AMIDOHYDROLASE-LIKE PROTEIN YFAY"/>
    <property type="match status" value="1"/>
</dbReference>
<dbReference type="RefSeq" id="WP_223968738.1">
    <property type="nucleotide sequence ID" value="NZ_AP024926.1"/>
</dbReference>
<evidence type="ECO:0000313" key="3">
    <source>
        <dbReference type="EMBL" id="BCZ87769.1"/>
    </source>
</evidence>
<evidence type="ECO:0000313" key="4">
    <source>
        <dbReference type="Proteomes" id="UP000825379"/>
    </source>
</evidence>